<reference evidence="3 4" key="1">
    <citation type="submission" date="2020-04" db="EMBL/GenBank/DDBJ databases">
        <title>Perkinsus olseni comparative genomics.</title>
        <authorList>
            <person name="Bogema D.R."/>
        </authorList>
    </citation>
    <scope>NUCLEOTIDE SEQUENCE [LARGE SCALE GENOMIC DNA]</scope>
    <source>
        <strain evidence="2">ATCC PRA-205</strain>
        <strain evidence="1 3">ATCC PRA-207</strain>
    </source>
</reference>
<evidence type="ECO:0000313" key="2">
    <source>
        <dbReference type="EMBL" id="KAF4753332.1"/>
    </source>
</evidence>
<dbReference type="EMBL" id="JABANO010031208">
    <property type="protein sequence ID" value="KAF4710625.1"/>
    <property type="molecule type" value="Genomic_DNA"/>
</dbReference>
<sequence>MKICVNPAGYHVGTAYLTGSHTSDLVAVCETAVEFVSGYIHATMPGTTLANANVLPIANAMVGTGNCFAFHVGAVYLTGNHKVDFVAVCETVVEFVWSYIHAAMPSSTLSHAMAGRVDVEGHSSLHTIASQYQ</sequence>
<evidence type="ECO:0000313" key="3">
    <source>
        <dbReference type="Proteomes" id="UP000553632"/>
    </source>
</evidence>
<organism evidence="1 3">
    <name type="scientific">Perkinsus olseni</name>
    <name type="common">Perkinsus atlanticus</name>
    <dbReference type="NCBI Taxonomy" id="32597"/>
    <lineage>
        <taxon>Eukaryota</taxon>
        <taxon>Sar</taxon>
        <taxon>Alveolata</taxon>
        <taxon>Perkinsozoa</taxon>
        <taxon>Perkinsea</taxon>
        <taxon>Perkinsida</taxon>
        <taxon>Perkinsidae</taxon>
        <taxon>Perkinsus</taxon>
    </lineage>
</organism>
<dbReference type="Proteomes" id="UP000574390">
    <property type="component" value="Unassembled WGS sequence"/>
</dbReference>
<accession>A0A7J6QQD8</accession>
<protein>
    <submittedName>
        <fullName evidence="1">Uncharacterized protein</fullName>
    </submittedName>
</protein>
<comment type="caution">
    <text evidence="1">The sequence shown here is derived from an EMBL/GenBank/DDBJ whole genome shotgun (WGS) entry which is preliminary data.</text>
</comment>
<gene>
    <name evidence="2" type="ORF">FOZ62_029953</name>
    <name evidence="1" type="ORF">FOZ63_018868</name>
</gene>
<dbReference type="AlphaFoldDB" id="A0A7J6QQD8"/>
<keyword evidence="3" id="KW-1185">Reference proteome</keyword>
<dbReference type="EMBL" id="JABANM010001996">
    <property type="protein sequence ID" value="KAF4753332.1"/>
    <property type="molecule type" value="Genomic_DNA"/>
</dbReference>
<dbReference type="Proteomes" id="UP000553632">
    <property type="component" value="Unassembled WGS sequence"/>
</dbReference>
<evidence type="ECO:0000313" key="4">
    <source>
        <dbReference type="Proteomes" id="UP000574390"/>
    </source>
</evidence>
<evidence type="ECO:0000313" key="1">
    <source>
        <dbReference type="EMBL" id="KAF4710625.1"/>
    </source>
</evidence>
<proteinExistence type="predicted"/>
<name>A0A7J6QQD8_PEROL</name>